<name>A0A5R8PAP0_9NOCA</name>
<comment type="caution">
    <text evidence="1">The sequence shown here is derived from an EMBL/GenBank/DDBJ whole genome shotgun (WGS) entry which is preliminary data.</text>
</comment>
<reference evidence="1 2" key="1">
    <citation type="submission" date="2019-05" db="EMBL/GenBank/DDBJ databases">
        <title>Genomes sequences of two Nocardia cyriacigeorgica environmental isolates, type strains Nocardia asteroides ATCC 19247 and Nocardia cyriacigeorgica DSM 44484.</title>
        <authorList>
            <person name="Vautrin F."/>
            <person name="Bergeron E."/>
            <person name="Dubost A."/>
            <person name="Abrouk D."/>
            <person name="Rodriguez Nava V."/>
            <person name="Pujic P."/>
        </authorList>
    </citation>
    <scope>NUCLEOTIDE SEQUENCE [LARGE SCALE GENOMIC DNA]</scope>
    <source>
        <strain evidence="1 2">EML 1456</strain>
    </source>
</reference>
<evidence type="ECO:0000313" key="2">
    <source>
        <dbReference type="Proteomes" id="UP000308349"/>
    </source>
</evidence>
<evidence type="ECO:0000313" key="1">
    <source>
        <dbReference type="EMBL" id="TLG04246.1"/>
    </source>
</evidence>
<proteinExistence type="predicted"/>
<gene>
    <name evidence="1" type="ORF">FEK35_20675</name>
</gene>
<dbReference type="OrthoDB" id="4574998at2"/>
<sequence>MNEIAASAEPHARAVAHFLGEHRDADAVVRRYAMWRAITGNPHRLIAGSGYATACQSDWLAWYALAENVDIAHVEVEIYRRWLAGDVFGWYLTGPDGGQVDSCFGYYDRETADADWRAALRAHERQLCRQANAAGAGLISVI</sequence>
<accession>A0A5R8PAP0</accession>
<dbReference type="EMBL" id="VBUU01000023">
    <property type="protein sequence ID" value="TLG04246.1"/>
    <property type="molecule type" value="Genomic_DNA"/>
</dbReference>
<organism evidence="1 2">
    <name type="scientific">Nocardia cyriacigeorgica</name>
    <dbReference type="NCBI Taxonomy" id="135487"/>
    <lineage>
        <taxon>Bacteria</taxon>
        <taxon>Bacillati</taxon>
        <taxon>Actinomycetota</taxon>
        <taxon>Actinomycetes</taxon>
        <taxon>Mycobacteriales</taxon>
        <taxon>Nocardiaceae</taxon>
        <taxon>Nocardia</taxon>
    </lineage>
</organism>
<protein>
    <submittedName>
        <fullName evidence="1">Uncharacterized protein</fullName>
    </submittedName>
</protein>
<dbReference type="Proteomes" id="UP000308349">
    <property type="component" value="Unassembled WGS sequence"/>
</dbReference>
<dbReference type="AlphaFoldDB" id="A0A5R8PAP0"/>
<dbReference type="RefSeq" id="WP_138457568.1">
    <property type="nucleotide sequence ID" value="NZ_VBUU01000023.1"/>
</dbReference>